<accession>A0ABW7QQI2</accession>
<dbReference type="Gene3D" id="1.25.40.10">
    <property type="entry name" value="Tetratricopeptide repeat domain"/>
    <property type="match status" value="2"/>
</dbReference>
<feature type="coiled-coil region" evidence="1">
    <location>
        <begin position="136"/>
        <end position="170"/>
    </location>
</feature>
<dbReference type="PANTHER" id="PTHR46082:SF6">
    <property type="entry name" value="AAA+ ATPASE DOMAIN-CONTAINING PROTEIN-RELATED"/>
    <property type="match status" value="1"/>
</dbReference>
<dbReference type="Gene3D" id="3.40.50.300">
    <property type="entry name" value="P-loop containing nucleotide triphosphate hydrolases"/>
    <property type="match status" value="1"/>
</dbReference>
<dbReference type="Pfam" id="PF13424">
    <property type="entry name" value="TPR_12"/>
    <property type="match status" value="2"/>
</dbReference>
<feature type="domain" description="TIR" evidence="3">
    <location>
        <begin position="260"/>
        <end position="373"/>
    </location>
</feature>
<evidence type="ECO:0000259" key="3">
    <source>
        <dbReference type="Pfam" id="PF13676"/>
    </source>
</evidence>
<evidence type="ECO:0000256" key="2">
    <source>
        <dbReference type="SAM" id="MobiDB-lite"/>
    </source>
</evidence>
<gene>
    <name evidence="4" type="primary">fxsT</name>
    <name evidence="4" type="ORF">ACH4F9_19750</name>
</gene>
<feature type="coiled-coil region" evidence="1">
    <location>
        <begin position="203"/>
        <end position="244"/>
    </location>
</feature>
<dbReference type="RefSeq" id="WP_397713217.1">
    <property type="nucleotide sequence ID" value="NZ_JBIRGN010000003.1"/>
</dbReference>
<dbReference type="InterPro" id="IPR053137">
    <property type="entry name" value="NLR-like"/>
</dbReference>
<proteinExistence type="predicted"/>
<dbReference type="EMBL" id="JBIRGQ010000003">
    <property type="protein sequence ID" value="MFH8547240.1"/>
    <property type="molecule type" value="Genomic_DNA"/>
</dbReference>
<organism evidence="4 5">
    <name type="scientific">Streptomyces longisporoflavus</name>
    <dbReference type="NCBI Taxonomy" id="28044"/>
    <lineage>
        <taxon>Bacteria</taxon>
        <taxon>Bacillati</taxon>
        <taxon>Actinomycetota</taxon>
        <taxon>Actinomycetes</taxon>
        <taxon>Kitasatosporales</taxon>
        <taxon>Streptomycetaceae</taxon>
        <taxon>Streptomyces</taxon>
    </lineage>
</organism>
<feature type="region of interest" description="Disordered" evidence="2">
    <location>
        <begin position="397"/>
        <end position="418"/>
    </location>
</feature>
<name>A0ABW7QQI2_9ACTN</name>
<dbReference type="Pfam" id="PF13676">
    <property type="entry name" value="TIR_2"/>
    <property type="match status" value="1"/>
</dbReference>
<sequence length="1239" mass="135414">MRIRRGWDVDELVEQPGSATHENLAPAPGEAAEGSALKAIPPHVAPECRELAQALRSIFAGLRISVRRYAVRTHYDPGTVSRYLNGTAVAPAEFVERLLTDAGEAMRRSVSAQVADRVTVLQRTALKATSKMGYEVQVLKDQLLDADRKLQSAEANVEALSEVLLDKKRRIAEMDAAQQRLQLTFSVQQSQDRREAEYLRTAYHRLLREIAQLRRALDQAQHQVVEAEQRCEALEHHMLAAEEALAAEAEARSGVEPGRFTISYAGPDRPWAVWIRHRLETIGHDAAIRSWDPPSGLSLQEALRALLVVDGTHILLLSEEFVPAGSHTEESWAQALRAAASSGQTHRLTAFTLTDREFPHLSAVLPSTRLLGADADDDERRILQRLNVDPALGGVKTGASAPRYPAEPPPVWGGVPRRNPHFTGRNTELAQLRHWLDEAPPGAAMAALVGMPAIGKTQCAAEYAHRFAAQYDVVWWVPARTREEFRQGLADVAPALGVSGQKGGDPADTVFKALRRGSPYGRWLLILDGADEPADIAGSLPDGPGHVLITSQNSDWAEHQVQTTRVLPLDRPESIRLIHRRIPRMEPARADRLADELGDHPLAIAQALAYLDHTRIAVPEYLERLRDTSWEWAPLRATGDYPTTFSRALLAVLGRLRASSPEAVDLLHVCVLFADSGAPLGLLRLSLPEPLRGQCLDSLRWQEMVGTLVAHSLADVESTEENEETLETPGATLRMHPLVRRVVRDDMAGGYRSTLLRRVRHALVAADPRDPENVRMWPQYAQIVPHLEASAAPGDAIAEDSGLILNCARYLHLRGESRSALSLVERVERAWASRPGDGDPPHAHVLAVRRGEVLRGLGHYRRALDGDHEEQARLRTTERPECADPIETTGDVAADLRGLGRYEEALQQDRTACRGCEDLHGPDHPRTLAAIIGLADSQRLLGQYTEALLLDRRALAEYQRLAEPPDTGSLLAEARHAMDLRLLGHYGNALDRQLQATLGHRELLGFDNPATLCAEHQLALCELLNDAVGEGLTRLREVRQAAGELVGPDTPLALRAATSLAAAERSHGDLDNGTALCQDVVERYRSLLGPEHPYTAGALTNLATAVRMGGDAQGAVTLDEQALTSAVTSLGPRHPWTLGIAYNLAADWSHHGRHEAALRLAGDTARDASAALGPRHPQTLLAHVALASELGSTGAGREADAIQARALADLAQTLGEEHRLTEAARAHSHPVWTFDPLPA</sequence>
<protein>
    <submittedName>
        <fullName evidence="4">FxSxx-COOH system tetratricopeptide repeat protein</fullName>
    </submittedName>
</protein>
<dbReference type="Proteomes" id="UP001610818">
    <property type="component" value="Unassembled WGS sequence"/>
</dbReference>
<reference evidence="4 5" key="1">
    <citation type="submission" date="2024-10" db="EMBL/GenBank/DDBJ databases">
        <title>The Natural Products Discovery Center: Release of the First 8490 Sequenced Strains for Exploring Actinobacteria Biosynthetic Diversity.</title>
        <authorList>
            <person name="Kalkreuter E."/>
            <person name="Kautsar S.A."/>
            <person name="Yang D."/>
            <person name="Bader C.D."/>
            <person name="Teijaro C.N."/>
            <person name="Fluegel L."/>
            <person name="Davis C.M."/>
            <person name="Simpson J.R."/>
            <person name="Lauterbach L."/>
            <person name="Steele A.D."/>
            <person name="Gui C."/>
            <person name="Meng S."/>
            <person name="Li G."/>
            <person name="Viehrig K."/>
            <person name="Ye F."/>
            <person name="Su P."/>
            <person name="Kiefer A.F."/>
            <person name="Nichols A."/>
            <person name="Cepeda A.J."/>
            <person name="Yan W."/>
            <person name="Fan B."/>
            <person name="Jiang Y."/>
            <person name="Adhikari A."/>
            <person name="Zheng C.-J."/>
            <person name="Schuster L."/>
            <person name="Cowan T.M."/>
            <person name="Smanski M.J."/>
            <person name="Chevrette M.G."/>
            <person name="De Carvalho L.P.S."/>
            <person name="Shen B."/>
        </authorList>
    </citation>
    <scope>NUCLEOTIDE SEQUENCE [LARGE SCALE GENOMIC DNA]</scope>
    <source>
        <strain evidence="4 5">NPDC017990</strain>
    </source>
</reference>
<evidence type="ECO:0000256" key="1">
    <source>
        <dbReference type="SAM" id="Coils"/>
    </source>
</evidence>
<dbReference type="PANTHER" id="PTHR46082">
    <property type="entry name" value="ATP/GTP-BINDING PROTEIN-RELATED"/>
    <property type="match status" value="1"/>
</dbReference>
<dbReference type="NCBIfam" id="NF040586">
    <property type="entry name" value="FxSxx_TPR"/>
    <property type="match status" value="1"/>
</dbReference>
<keyword evidence="1" id="KW-0175">Coiled coil</keyword>
<dbReference type="SUPFAM" id="SSF52540">
    <property type="entry name" value="P-loop containing nucleoside triphosphate hydrolases"/>
    <property type="match status" value="1"/>
</dbReference>
<dbReference type="InterPro" id="IPR011990">
    <property type="entry name" value="TPR-like_helical_dom_sf"/>
</dbReference>
<dbReference type="InterPro" id="IPR000157">
    <property type="entry name" value="TIR_dom"/>
</dbReference>
<keyword evidence="5" id="KW-1185">Reference proteome</keyword>
<comment type="caution">
    <text evidence="4">The sequence shown here is derived from an EMBL/GenBank/DDBJ whole genome shotgun (WGS) entry which is preliminary data.</text>
</comment>
<dbReference type="InterPro" id="IPR027417">
    <property type="entry name" value="P-loop_NTPase"/>
</dbReference>
<evidence type="ECO:0000313" key="4">
    <source>
        <dbReference type="EMBL" id="MFH8547240.1"/>
    </source>
</evidence>
<evidence type="ECO:0000313" key="5">
    <source>
        <dbReference type="Proteomes" id="UP001610818"/>
    </source>
</evidence>
<dbReference type="SUPFAM" id="SSF48452">
    <property type="entry name" value="TPR-like"/>
    <property type="match status" value="2"/>
</dbReference>
<dbReference type="Pfam" id="PF13374">
    <property type="entry name" value="TPR_10"/>
    <property type="match status" value="1"/>
</dbReference>